<dbReference type="Proteomes" id="UP000663824">
    <property type="component" value="Unassembled WGS sequence"/>
</dbReference>
<proteinExistence type="predicted"/>
<dbReference type="PANTHER" id="PTHR47272:SF1">
    <property type="entry name" value="PIGGYBAC TRANSPOSABLE ELEMENT-DERIVED PROTEIN 3-LIKE"/>
    <property type="match status" value="1"/>
</dbReference>
<accession>A0A816M1M7</accession>
<evidence type="ECO:0000256" key="1">
    <source>
        <dbReference type="SAM" id="MobiDB-lite"/>
    </source>
</evidence>
<feature type="compositionally biased region" description="Polar residues" evidence="1">
    <location>
        <begin position="12"/>
        <end position="22"/>
    </location>
</feature>
<dbReference type="EMBL" id="CAJNRE010001709">
    <property type="protein sequence ID" value="CAF1955032.1"/>
    <property type="molecule type" value="Genomic_DNA"/>
</dbReference>
<gene>
    <name evidence="2" type="ORF">MBJ925_LOCUS6076</name>
    <name evidence="3" type="ORF">SMN809_LOCUS59372</name>
</gene>
<evidence type="ECO:0000313" key="3">
    <source>
        <dbReference type="EMBL" id="CAF5053856.1"/>
    </source>
</evidence>
<feature type="region of interest" description="Disordered" evidence="1">
    <location>
        <begin position="1"/>
        <end position="36"/>
    </location>
</feature>
<dbReference type="PANTHER" id="PTHR47272">
    <property type="entry name" value="DDE_TNP_1_7 DOMAIN-CONTAINING PROTEIN"/>
    <property type="match status" value="1"/>
</dbReference>
<organism evidence="2 4">
    <name type="scientific">Rotaria magnacalcarata</name>
    <dbReference type="NCBI Taxonomy" id="392030"/>
    <lineage>
        <taxon>Eukaryota</taxon>
        <taxon>Metazoa</taxon>
        <taxon>Spiralia</taxon>
        <taxon>Gnathifera</taxon>
        <taxon>Rotifera</taxon>
        <taxon>Eurotatoria</taxon>
        <taxon>Bdelloidea</taxon>
        <taxon>Philodinida</taxon>
        <taxon>Philodinidae</taxon>
        <taxon>Rotaria</taxon>
    </lineage>
</organism>
<reference evidence="2" key="1">
    <citation type="submission" date="2021-02" db="EMBL/GenBank/DDBJ databases">
        <authorList>
            <person name="Nowell W R."/>
        </authorList>
    </citation>
    <scope>NUCLEOTIDE SEQUENCE</scope>
</reference>
<dbReference type="EMBL" id="CAJOBI010226249">
    <property type="protein sequence ID" value="CAF5053856.1"/>
    <property type="molecule type" value="Genomic_DNA"/>
</dbReference>
<evidence type="ECO:0000313" key="4">
    <source>
        <dbReference type="Proteomes" id="UP000663824"/>
    </source>
</evidence>
<sequence length="83" mass="9501">GRPSLESRAKLNENQSTNTLRTAPTPIPPSSTRFDKFDHWPITTSKGRCRNHGCIGYTRVSCSKCDQRLCLNEKNNCFKDYHN</sequence>
<name>A0A816M1M7_9BILA</name>
<feature type="compositionally biased region" description="Basic and acidic residues" evidence="1">
    <location>
        <begin position="1"/>
        <end position="11"/>
    </location>
</feature>
<feature type="non-terminal residue" evidence="2">
    <location>
        <position position="1"/>
    </location>
</feature>
<dbReference type="Proteomes" id="UP000676336">
    <property type="component" value="Unassembled WGS sequence"/>
</dbReference>
<comment type="caution">
    <text evidence="2">The sequence shown here is derived from an EMBL/GenBank/DDBJ whole genome shotgun (WGS) entry which is preliminary data.</text>
</comment>
<evidence type="ECO:0000313" key="2">
    <source>
        <dbReference type="EMBL" id="CAF1955032.1"/>
    </source>
</evidence>
<protein>
    <submittedName>
        <fullName evidence="2">Uncharacterized protein</fullName>
    </submittedName>
</protein>
<dbReference type="AlphaFoldDB" id="A0A816M1M7"/>